<keyword evidence="5" id="KW-0067">ATP-binding</keyword>
<dbReference type="PANTHER" id="PTHR43085:SF49">
    <property type="entry name" value="5-DEHYDRO-2-DEOXYGLUCONOKINASE"/>
    <property type="match status" value="1"/>
</dbReference>
<evidence type="ECO:0000313" key="10">
    <source>
        <dbReference type="Proteomes" id="UP000674425"/>
    </source>
</evidence>
<feature type="region of interest" description="Disordered" evidence="6">
    <location>
        <begin position="676"/>
        <end position="695"/>
    </location>
</feature>
<dbReference type="RefSeq" id="WP_234486610.1">
    <property type="nucleotide sequence ID" value="NZ_CAJNAU010000012.1"/>
</dbReference>
<keyword evidence="10" id="KW-1185">Reference proteome</keyword>
<protein>
    <submittedName>
        <fullName evidence="9">5-dehydro-2-deoxygluconokinase</fullName>
        <ecNumber evidence="9">2.7.1.92</ecNumber>
    </submittedName>
</protein>
<evidence type="ECO:0000256" key="6">
    <source>
        <dbReference type="SAM" id="MobiDB-lite"/>
    </source>
</evidence>
<dbReference type="Gene3D" id="3.20.20.70">
    <property type="entry name" value="Aldolase class I"/>
    <property type="match status" value="1"/>
</dbReference>
<dbReference type="InterPro" id="IPR011611">
    <property type="entry name" value="PfkB_dom"/>
</dbReference>
<dbReference type="Pfam" id="PF00294">
    <property type="entry name" value="PfkB"/>
    <property type="match status" value="1"/>
</dbReference>
<evidence type="ECO:0000256" key="3">
    <source>
        <dbReference type="ARBA" id="ARBA00022741"/>
    </source>
</evidence>
<accession>A0ABN7L6B9</accession>
<keyword evidence="4" id="KW-0418">Kinase</keyword>
<dbReference type="Pfam" id="PF09863">
    <property type="entry name" value="DUF2090"/>
    <property type="match status" value="1"/>
</dbReference>
<dbReference type="InterPro" id="IPR050306">
    <property type="entry name" value="PfkB_Carbo_kinase"/>
</dbReference>
<evidence type="ECO:0000256" key="4">
    <source>
        <dbReference type="ARBA" id="ARBA00022777"/>
    </source>
</evidence>
<feature type="domain" description="Carbohydrate kinase PfkB" evidence="7">
    <location>
        <begin position="42"/>
        <end position="358"/>
    </location>
</feature>
<comment type="caution">
    <text evidence="9">The sequence shown here is derived from an EMBL/GenBank/DDBJ whole genome shotgun (WGS) entry which is preliminary data.</text>
</comment>
<dbReference type="PROSITE" id="PS00584">
    <property type="entry name" value="PFKB_KINASES_2"/>
    <property type="match status" value="1"/>
</dbReference>
<proteinExistence type="inferred from homology"/>
<keyword evidence="2 9" id="KW-0808">Transferase</keyword>
<reference evidence="9 10" key="1">
    <citation type="submission" date="2021-02" db="EMBL/GenBank/DDBJ databases">
        <authorList>
            <person name="Vanwijnsberghe S."/>
        </authorList>
    </citation>
    <scope>NUCLEOTIDE SEQUENCE [LARGE SCALE GENOMIC DNA]</scope>
    <source>
        <strain evidence="9 10">R-69658</strain>
    </source>
</reference>
<dbReference type="EMBL" id="CAJNAU010000012">
    <property type="protein sequence ID" value="CAE6729921.1"/>
    <property type="molecule type" value="Genomic_DNA"/>
</dbReference>
<comment type="similarity">
    <text evidence="1">Belongs to the carbohydrate kinase PfkB family.</text>
</comment>
<dbReference type="GO" id="GO:0047590">
    <property type="term" value="F:5-dehydro-2-deoxygluconokinase activity"/>
    <property type="evidence" value="ECO:0007669"/>
    <property type="project" value="UniProtKB-EC"/>
</dbReference>
<keyword evidence="3" id="KW-0547">Nucleotide-binding</keyword>
<evidence type="ECO:0000256" key="5">
    <source>
        <dbReference type="ARBA" id="ARBA00022840"/>
    </source>
</evidence>
<organism evidence="9 10">
    <name type="scientific">Paraburkholderia aspalathi</name>
    <dbReference type="NCBI Taxonomy" id="1324617"/>
    <lineage>
        <taxon>Bacteria</taxon>
        <taxon>Pseudomonadati</taxon>
        <taxon>Pseudomonadota</taxon>
        <taxon>Betaproteobacteria</taxon>
        <taxon>Burkholderiales</taxon>
        <taxon>Burkholderiaceae</taxon>
        <taxon>Paraburkholderia</taxon>
    </lineage>
</organism>
<dbReference type="Proteomes" id="UP000674425">
    <property type="component" value="Unassembled WGS sequence"/>
</dbReference>
<gene>
    <name evidence="9" type="primary">iolC</name>
    <name evidence="9" type="ORF">R69658_01765</name>
</gene>
<dbReference type="InterPro" id="IPR002173">
    <property type="entry name" value="Carboh/pur_kinase_PfkB_CS"/>
</dbReference>
<dbReference type="SUPFAM" id="SSF53613">
    <property type="entry name" value="Ribokinase-like"/>
    <property type="match status" value="1"/>
</dbReference>
<evidence type="ECO:0000259" key="7">
    <source>
        <dbReference type="Pfam" id="PF00294"/>
    </source>
</evidence>
<feature type="domain" description="DUF2090" evidence="8">
    <location>
        <begin position="361"/>
        <end position="675"/>
    </location>
</feature>
<dbReference type="Gene3D" id="3.40.1190.20">
    <property type="match status" value="1"/>
</dbReference>
<dbReference type="CDD" id="cd01166">
    <property type="entry name" value="KdgK"/>
    <property type="match status" value="1"/>
</dbReference>
<dbReference type="InterPro" id="IPR029056">
    <property type="entry name" value="Ribokinase-like"/>
</dbReference>
<dbReference type="InterPro" id="IPR023314">
    <property type="entry name" value="Myo_inos_IolC-like_sf"/>
</dbReference>
<evidence type="ECO:0000256" key="1">
    <source>
        <dbReference type="ARBA" id="ARBA00010688"/>
    </source>
</evidence>
<dbReference type="InterPro" id="IPR013785">
    <property type="entry name" value="Aldolase_TIM"/>
</dbReference>
<name>A0ABN7L6B9_9BURK</name>
<dbReference type="InterPro" id="IPR018659">
    <property type="entry name" value="DUF2090"/>
</dbReference>
<dbReference type="NCBIfam" id="TIGR04382">
    <property type="entry name" value="myo_inos_iolC_N"/>
    <property type="match status" value="1"/>
</dbReference>
<evidence type="ECO:0000313" key="9">
    <source>
        <dbReference type="EMBL" id="CAE6729921.1"/>
    </source>
</evidence>
<dbReference type="PANTHER" id="PTHR43085">
    <property type="entry name" value="HEXOKINASE FAMILY MEMBER"/>
    <property type="match status" value="1"/>
</dbReference>
<feature type="compositionally biased region" description="Polar residues" evidence="6">
    <location>
        <begin position="676"/>
        <end position="685"/>
    </location>
</feature>
<evidence type="ECO:0000256" key="2">
    <source>
        <dbReference type="ARBA" id="ARBA00022679"/>
    </source>
</evidence>
<evidence type="ECO:0000259" key="8">
    <source>
        <dbReference type="Pfam" id="PF09863"/>
    </source>
</evidence>
<dbReference type="EC" id="2.7.1.92" evidence="9"/>
<dbReference type="InterPro" id="IPR030830">
    <property type="entry name" value="Myo_inos_IolC"/>
</dbReference>
<dbReference type="Gene3D" id="2.20.150.10">
    <property type="entry name" value="putative 5-dehydro-2- deoxygluconokinase"/>
    <property type="match status" value="1"/>
</dbReference>
<sequence length="695" mass="75609">MNHSSTSSTSSGTGIVNGGGLASASGATSATTASRFAPDRSRDIVCLGRLAVDLYAQQVGARLEDVSSFAKYLGGSSANIAFGCARLGLASSMLARVGNDHMGRFLTETLTKEGCDVSHVRVDQERLTALVLLGLKDRDTFPLIFYRENCADMAVDEADFDEAYIASSKALLITGTHFSTEQVNRTSRRALDYARRNNVRTVLDIDYRPVLWGLTGKADGETRFVASEGVTAHLQRILPLFDLVIGTEEEFRIAGGKTELVDALAMVRAVTPATLVLKRGPMGCQIIDGKVPATLDDLPIHGGVEVEVLNVLGAGDAFASGFLSGWLRDQPLEACARAANASGALVVSRHGCAPAMPTPAELDYFLREAKADPQRMRRPDRDATLARLHRVSPARKQWDEVLGFAFDHRNQFFELAQQTGAGEARIVQLKGLFVEAVAQTEAALGLQGRIGILSDDRYGQDALNAATGRGWWIGRPFELPGSVPLVFDHGRSIGTTLIAWPQEHIAKCLVQFHPDEPVEQRLEQEAQLRALYDATQASGHELLLEVIPPKHAPLPQAPDIVYRALKRLYNIGIYPEWWKLEPMDAAQWQAVDALIAERDPYCRGVVLLGLSAGVEQLNEGFRAAAQSATCRGFTVGRTIFHEPSHAWLAGEIGDDELIARVRRTFETLIASWRATRGTTSTQPTTADHAHQEQAA</sequence>